<dbReference type="EMBL" id="CM029037">
    <property type="protein sequence ID" value="KAG2657611.1"/>
    <property type="molecule type" value="Genomic_DNA"/>
</dbReference>
<evidence type="ECO:0000313" key="1">
    <source>
        <dbReference type="EMBL" id="KAG2657611.1"/>
    </source>
</evidence>
<gene>
    <name evidence="1" type="ORF">PVAP13_1KG201600</name>
</gene>
<name>A0A8T0X7J4_PANVG</name>
<evidence type="ECO:0000313" key="2">
    <source>
        <dbReference type="Proteomes" id="UP000823388"/>
    </source>
</evidence>
<dbReference type="AlphaFoldDB" id="A0A8T0X7J4"/>
<dbReference type="Proteomes" id="UP000823388">
    <property type="component" value="Chromosome 1K"/>
</dbReference>
<protein>
    <submittedName>
        <fullName evidence="1">Uncharacterized protein</fullName>
    </submittedName>
</protein>
<reference evidence="1" key="1">
    <citation type="submission" date="2020-05" db="EMBL/GenBank/DDBJ databases">
        <title>WGS assembly of Panicum virgatum.</title>
        <authorList>
            <person name="Lovell J.T."/>
            <person name="Jenkins J."/>
            <person name="Shu S."/>
            <person name="Juenger T.E."/>
            <person name="Schmutz J."/>
        </authorList>
    </citation>
    <scope>NUCLEOTIDE SEQUENCE</scope>
    <source>
        <strain evidence="1">AP13</strain>
    </source>
</reference>
<sequence length="70" mass="8372">MWKMTPRNQVSSRKGMAWYVVFRGRTPRVCDLRFPRLLIPQLPIRRASTCGVPFLLRESRINWIRCWLGP</sequence>
<proteinExistence type="predicted"/>
<organism evidence="1 2">
    <name type="scientific">Panicum virgatum</name>
    <name type="common">Blackwell switchgrass</name>
    <dbReference type="NCBI Taxonomy" id="38727"/>
    <lineage>
        <taxon>Eukaryota</taxon>
        <taxon>Viridiplantae</taxon>
        <taxon>Streptophyta</taxon>
        <taxon>Embryophyta</taxon>
        <taxon>Tracheophyta</taxon>
        <taxon>Spermatophyta</taxon>
        <taxon>Magnoliopsida</taxon>
        <taxon>Liliopsida</taxon>
        <taxon>Poales</taxon>
        <taxon>Poaceae</taxon>
        <taxon>PACMAD clade</taxon>
        <taxon>Panicoideae</taxon>
        <taxon>Panicodae</taxon>
        <taxon>Paniceae</taxon>
        <taxon>Panicinae</taxon>
        <taxon>Panicum</taxon>
        <taxon>Panicum sect. Hiantes</taxon>
    </lineage>
</organism>
<accession>A0A8T0X7J4</accession>
<comment type="caution">
    <text evidence="1">The sequence shown here is derived from an EMBL/GenBank/DDBJ whole genome shotgun (WGS) entry which is preliminary data.</text>
</comment>
<keyword evidence="2" id="KW-1185">Reference proteome</keyword>